<proteinExistence type="predicted"/>
<gene>
    <name evidence="2" type="ORF">AMURIS_00917</name>
</gene>
<evidence type="ECO:0000259" key="1">
    <source>
        <dbReference type="Pfam" id="PF04754"/>
    </source>
</evidence>
<evidence type="ECO:0000313" key="2">
    <source>
        <dbReference type="EMBL" id="SOY28210.1"/>
    </source>
</evidence>
<organism evidence="2 3">
    <name type="scientific">Acetatifactor muris</name>
    <dbReference type="NCBI Taxonomy" id="879566"/>
    <lineage>
        <taxon>Bacteria</taxon>
        <taxon>Bacillati</taxon>
        <taxon>Bacillota</taxon>
        <taxon>Clostridia</taxon>
        <taxon>Lachnospirales</taxon>
        <taxon>Lachnospiraceae</taxon>
        <taxon>Acetatifactor</taxon>
    </lineage>
</organism>
<keyword evidence="3" id="KW-1185">Reference proteome</keyword>
<dbReference type="OrthoDB" id="1980949at2"/>
<sequence length="257" mass="30205">MMKRSASYCNFIDAYRGYYERNMLLKHFLNTPKDERERAGFRLPAMVPIIFYNGQESWTAVKSLKEYQNCGDLFGDHVLNLKYYLIDLSKLEEKYILSTNTVLDNIMYCDKFRKRAELTEAIRTAYQRMESLGAQEKEEFHNWVKYILLSVCGNRETVMEEILSWTENGEYDMAFKYNIIRMFEEERAEGEAIGEARGRAEAVLDLLTEKGPVPEGLREEISAQRDLSILRQWLKLAARVRTTDEFQDRMQSVDTDS</sequence>
<dbReference type="EMBL" id="OFSM01000004">
    <property type="protein sequence ID" value="SOY28210.1"/>
    <property type="molecule type" value="Genomic_DNA"/>
</dbReference>
<evidence type="ECO:0000313" key="3">
    <source>
        <dbReference type="Proteomes" id="UP000236311"/>
    </source>
</evidence>
<accession>A0A2K4ZCM3</accession>
<dbReference type="RefSeq" id="WP_103238323.1">
    <property type="nucleotide sequence ID" value="NZ_CANRXC010000043.1"/>
</dbReference>
<reference evidence="2 3" key="1">
    <citation type="submission" date="2018-01" db="EMBL/GenBank/DDBJ databases">
        <authorList>
            <person name="Gaut B.S."/>
            <person name="Morton B.R."/>
            <person name="Clegg M.T."/>
            <person name="Duvall M.R."/>
        </authorList>
    </citation>
    <scope>NUCLEOTIDE SEQUENCE [LARGE SCALE GENOMIC DNA]</scope>
    <source>
        <strain evidence="2">GP69</strain>
    </source>
</reference>
<protein>
    <submittedName>
        <fullName evidence="2">Transposase, YhgA-like</fullName>
    </submittedName>
</protein>
<dbReference type="AlphaFoldDB" id="A0A2K4ZCM3"/>
<dbReference type="Proteomes" id="UP000236311">
    <property type="component" value="Unassembled WGS sequence"/>
</dbReference>
<dbReference type="InterPro" id="IPR006842">
    <property type="entry name" value="Transposase_31"/>
</dbReference>
<feature type="domain" description="Transposase (putative) YhgA-like" evidence="1">
    <location>
        <begin position="33"/>
        <end position="138"/>
    </location>
</feature>
<name>A0A2K4ZCM3_9FIRM</name>
<dbReference type="Pfam" id="PF04754">
    <property type="entry name" value="Transposase_31"/>
    <property type="match status" value="1"/>
</dbReference>